<dbReference type="AlphaFoldDB" id="A0A7R8CLX5"/>
<gene>
    <name evidence="2" type="ORF">LSAA_6072</name>
</gene>
<evidence type="ECO:0000313" key="2">
    <source>
        <dbReference type="EMBL" id="CAF2861508.1"/>
    </source>
</evidence>
<dbReference type="Proteomes" id="UP000675881">
    <property type="component" value="Chromosome 15"/>
</dbReference>
<dbReference type="EMBL" id="HG994594">
    <property type="protein sequence ID" value="CAF2861508.1"/>
    <property type="molecule type" value="Genomic_DNA"/>
</dbReference>
<reference evidence="2" key="1">
    <citation type="submission" date="2021-02" db="EMBL/GenBank/DDBJ databases">
        <authorList>
            <person name="Bekaert M."/>
        </authorList>
    </citation>
    <scope>NUCLEOTIDE SEQUENCE</scope>
    <source>
        <strain evidence="2">IoA-00</strain>
    </source>
</reference>
<evidence type="ECO:0000256" key="1">
    <source>
        <dbReference type="SAM" id="MobiDB-lite"/>
    </source>
</evidence>
<sequence>MNQYFTKLEKESSSFISNKDLTWENLADFPSSVLSNLFAVNPELCDSNVDKKLKMTSNNLFDDNEEDPNNATSTTTSSSSTPTSSPRKISRITDDKTMKKNQMKKKLKKL</sequence>
<accession>A0A7R8CLX5</accession>
<keyword evidence="3" id="KW-1185">Reference proteome</keyword>
<name>A0A7R8CLX5_LEPSM</name>
<evidence type="ECO:0000313" key="3">
    <source>
        <dbReference type="Proteomes" id="UP000675881"/>
    </source>
</evidence>
<dbReference type="OrthoDB" id="18648at2759"/>
<feature type="region of interest" description="Disordered" evidence="1">
    <location>
        <begin position="56"/>
        <end position="110"/>
    </location>
</feature>
<feature type="compositionally biased region" description="Basic residues" evidence="1">
    <location>
        <begin position="99"/>
        <end position="110"/>
    </location>
</feature>
<organism evidence="2 3">
    <name type="scientific">Lepeophtheirus salmonis</name>
    <name type="common">Salmon louse</name>
    <name type="synonym">Caligus salmonis</name>
    <dbReference type="NCBI Taxonomy" id="72036"/>
    <lineage>
        <taxon>Eukaryota</taxon>
        <taxon>Metazoa</taxon>
        <taxon>Ecdysozoa</taxon>
        <taxon>Arthropoda</taxon>
        <taxon>Crustacea</taxon>
        <taxon>Multicrustacea</taxon>
        <taxon>Hexanauplia</taxon>
        <taxon>Copepoda</taxon>
        <taxon>Siphonostomatoida</taxon>
        <taxon>Caligidae</taxon>
        <taxon>Lepeophtheirus</taxon>
    </lineage>
</organism>
<proteinExistence type="predicted"/>
<protein>
    <submittedName>
        <fullName evidence="2">(salmon louse) hypothetical protein</fullName>
    </submittedName>
</protein>
<feature type="compositionally biased region" description="Low complexity" evidence="1">
    <location>
        <begin position="72"/>
        <end position="86"/>
    </location>
</feature>